<dbReference type="PANTHER" id="PTHR11607">
    <property type="entry name" value="ALPHA-MANNOSIDASE"/>
    <property type="match status" value="1"/>
</dbReference>
<reference evidence="3 4" key="1">
    <citation type="submission" date="2019-09" db="EMBL/GenBank/DDBJ databases">
        <title>Bird 10,000 Genomes (B10K) Project - Family phase.</title>
        <authorList>
            <person name="Zhang G."/>
        </authorList>
    </citation>
    <scope>NUCLEOTIDE SEQUENCE [LARGE SCALE GENOMIC DNA]</scope>
    <source>
        <strain evidence="3">B10K-DU-030-18</strain>
    </source>
</reference>
<dbReference type="Proteomes" id="UP000545574">
    <property type="component" value="Unassembled WGS sequence"/>
</dbReference>
<evidence type="ECO:0000259" key="2">
    <source>
        <dbReference type="Pfam" id="PF17677"/>
    </source>
</evidence>
<dbReference type="Pfam" id="PF17677">
    <property type="entry name" value="Glyco_hydro38C2"/>
    <property type="match status" value="1"/>
</dbReference>
<feature type="non-terminal residue" evidence="3">
    <location>
        <position position="442"/>
    </location>
</feature>
<organism evidence="3 4">
    <name type="scientific">Panurus biarmicus</name>
    <name type="common">Bearded tit</name>
    <dbReference type="NCBI Taxonomy" id="181101"/>
    <lineage>
        <taxon>Eukaryota</taxon>
        <taxon>Metazoa</taxon>
        <taxon>Chordata</taxon>
        <taxon>Craniata</taxon>
        <taxon>Vertebrata</taxon>
        <taxon>Euteleostomi</taxon>
        <taxon>Archelosauria</taxon>
        <taxon>Archosauria</taxon>
        <taxon>Dinosauria</taxon>
        <taxon>Saurischia</taxon>
        <taxon>Theropoda</taxon>
        <taxon>Coelurosauria</taxon>
        <taxon>Aves</taxon>
        <taxon>Neognathae</taxon>
        <taxon>Neoaves</taxon>
        <taxon>Telluraves</taxon>
        <taxon>Australaves</taxon>
        <taxon>Passeriformes</taxon>
        <taxon>Sylvioidea</taxon>
        <taxon>Sylviidae</taxon>
        <taxon>Sylviidae incertae sedis</taxon>
        <taxon>Panurus</taxon>
    </lineage>
</organism>
<name>A0A7K6MZW4_PANBI</name>
<dbReference type="Gene3D" id="2.60.40.1360">
    <property type="match status" value="1"/>
</dbReference>
<dbReference type="PANTHER" id="PTHR11607:SF3">
    <property type="entry name" value="LYSOSOMAL ALPHA-MANNOSIDASE"/>
    <property type="match status" value="1"/>
</dbReference>
<evidence type="ECO:0000313" key="3">
    <source>
        <dbReference type="EMBL" id="NWW41924.1"/>
    </source>
</evidence>
<dbReference type="EMBL" id="VZRT01012651">
    <property type="protein sequence ID" value="NWW41924.1"/>
    <property type="molecule type" value="Genomic_DNA"/>
</dbReference>
<dbReference type="GO" id="GO:0004559">
    <property type="term" value="F:alpha-mannosidase activity"/>
    <property type="evidence" value="ECO:0007669"/>
    <property type="project" value="InterPro"/>
</dbReference>
<dbReference type="Pfam" id="PF07748">
    <property type="entry name" value="Glyco_hydro_38C"/>
    <property type="match status" value="1"/>
</dbReference>
<dbReference type="GO" id="GO:0006013">
    <property type="term" value="P:mannose metabolic process"/>
    <property type="evidence" value="ECO:0007669"/>
    <property type="project" value="InterPro"/>
</dbReference>
<evidence type="ECO:0000259" key="1">
    <source>
        <dbReference type="Pfam" id="PF07748"/>
    </source>
</evidence>
<sequence length="442" mass="49059">GGAGGAPGELLFQAWAPPLGFSTFEVKQQSPGSPWDPPKWPSGDPEPWIENEHLRVLFDPVTGHLREIQNLAKGFSLPVFQSFYWYNASAGDALCPQASGAYIFRPNASTPIPVAKRAATRLLKTALVQELHQNFSAWCSQVLRLRPGQPYLELEWTLGPIPVSDGLGKEIISRFETPLRTAGRFYTDSNGRQVLERRRDYRPTWNLSQSEPVAGNYYPVNTRIFIKDQKVQLTVLTDRSQGGSSILDGSLELMVHRRLLKDDNRGLGEPLDEPGDDGRGLVVRGRHLVLLDTAAAAPDLHRPLAQEMVTPPYVVLTPGPGPHLRQFSGLRRALPPNLHLLSVEPWGAGTLLLRLEHLFERGESHNSSQPVTVDLTTLFSAFTITSVREMALGGDVPLDSVSRLLWNTTTGTPKPCPLPRLDPRCVRLEPMEIRTFLASVRY</sequence>
<comment type="caution">
    <text evidence="3">The sequence shown here is derived from an EMBL/GenBank/DDBJ whole genome shotgun (WGS) entry which is preliminary data.</text>
</comment>
<dbReference type="InterPro" id="IPR050843">
    <property type="entry name" value="Glycosyl_Hydrlase_38"/>
</dbReference>
<dbReference type="InterPro" id="IPR011013">
    <property type="entry name" value="Gal_mutarotase_sf_dom"/>
</dbReference>
<dbReference type="GO" id="GO:0005764">
    <property type="term" value="C:lysosome"/>
    <property type="evidence" value="ECO:0007669"/>
    <property type="project" value="TreeGrafter"/>
</dbReference>
<keyword evidence="4" id="KW-1185">Reference proteome</keyword>
<dbReference type="SUPFAM" id="SSF74650">
    <property type="entry name" value="Galactose mutarotase-like"/>
    <property type="match status" value="1"/>
</dbReference>
<dbReference type="AlphaFoldDB" id="A0A7K6MZW4"/>
<proteinExistence type="predicted"/>
<feature type="domain" description="Glycosyl hydrolases family 38 C-terminal" evidence="2">
    <location>
        <begin position="337"/>
        <end position="436"/>
    </location>
</feature>
<dbReference type="Gene3D" id="2.70.98.30">
    <property type="entry name" value="Golgi alpha-mannosidase II, domain 4"/>
    <property type="match status" value="1"/>
</dbReference>
<dbReference type="InterPro" id="IPR011682">
    <property type="entry name" value="Glyco_hydro_38_C"/>
</dbReference>
<feature type="domain" description="Glycosyl hydrolase family 38 C-terminal" evidence="1">
    <location>
        <begin position="49"/>
        <end position="265"/>
    </location>
</feature>
<dbReference type="InterPro" id="IPR041147">
    <property type="entry name" value="GH38_C"/>
</dbReference>
<gene>
    <name evidence="3" type="primary">Man2b1</name>
    <name evidence="3" type="ORF">PANBIA_R14761</name>
</gene>
<accession>A0A7K6MZW4</accession>
<protein>
    <submittedName>
        <fullName evidence="3">MA2B1 mannosidase</fullName>
    </submittedName>
</protein>
<dbReference type="FunFam" id="2.70.98.30:FF:000003">
    <property type="entry name" value="Alpha-mannosidase"/>
    <property type="match status" value="1"/>
</dbReference>
<evidence type="ECO:0000313" key="4">
    <source>
        <dbReference type="Proteomes" id="UP000545574"/>
    </source>
</evidence>
<feature type="non-terminal residue" evidence="3">
    <location>
        <position position="1"/>
    </location>
</feature>
<dbReference type="GO" id="GO:0030246">
    <property type="term" value="F:carbohydrate binding"/>
    <property type="evidence" value="ECO:0007669"/>
    <property type="project" value="InterPro"/>
</dbReference>